<dbReference type="InterPro" id="IPR045428">
    <property type="entry name" value="EACC1"/>
</dbReference>
<gene>
    <name evidence="1" type="ORF">HGA15_13945</name>
</gene>
<keyword evidence="2" id="KW-1185">Reference proteome</keyword>
<reference evidence="1 2" key="1">
    <citation type="submission" date="2020-04" db="EMBL/GenBank/DDBJ databases">
        <title>MicrobeNet Type strains.</title>
        <authorList>
            <person name="Nicholson A.C."/>
        </authorList>
    </citation>
    <scope>NUCLEOTIDE SEQUENCE [LARGE SCALE GENOMIC DNA]</scope>
    <source>
        <strain evidence="1 2">JCM 3332</strain>
    </source>
</reference>
<organism evidence="1 2">
    <name type="scientific">Nocardia flavorosea</name>
    <dbReference type="NCBI Taxonomy" id="53429"/>
    <lineage>
        <taxon>Bacteria</taxon>
        <taxon>Bacillati</taxon>
        <taxon>Actinomycetota</taxon>
        <taxon>Actinomycetes</taxon>
        <taxon>Mycobacteriales</taxon>
        <taxon>Nocardiaceae</taxon>
        <taxon>Nocardia</taxon>
    </lineage>
</organism>
<evidence type="ECO:0000313" key="1">
    <source>
        <dbReference type="EMBL" id="NKY57238.1"/>
    </source>
</evidence>
<dbReference type="AlphaFoldDB" id="A0A846YJE3"/>
<dbReference type="Proteomes" id="UP000570678">
    <property type="component" value="Unassembled WGS sequence"/>
</dbReference>
<name>A0A846YJE3_9NOCA</name>
<comment type="caution">
    <text evidence="1">The sequence shown here is derived from an EMBL/GenBank/DDBJ whole genome shotgun (WGS) entry which is preliminary data.</text>
</comment>
<dbReference type="Pfam" id="PF19953">
    <property type="entry name" value="EACC1"/>
    <property type="match status" value="1"/>
</dbReference>
<dbReference type="RefSeq" id="WP_157116604.1">
    <property type="nucleotide sequence ID" value="NZ_JAAXOT010000006.1"/>
</dbReference>
<dbReference type="EMBL" id="JAAXOT010000006">
    <property type="protein sequence ID" value="NKY57238.1"/>
    <property type="molecule type" value="Genomic_DNA"/>
</dbReference>
<protein>
    <submittedName>
        <fullName evidence="1">Uncharacterized protein</fullName>
    </submittedName>
</protein>
<evidence type="ECO:0000313" key="2">
    <source>
        <dbReference type="Proteomes" id="UP000570678"/>
    </source>
</evidence>
<proteinExistence type="predicted"/>
<accession>A0A846YJE3</accession>
<sequence length="121" mass="13057">MSFAENPVDVAISVSSTSDPGAEIRSLFRWLQREDDLPMPKPASATPGPEDMGTVSETLVIALNSGSAVVLATSLSVWVRHRTSDVKVTFRGKKGTVQVDAKRLQDPHAVVEALREATEKL</sequence>